<name>A0A3M7QRZ6_BRAPC</name>
<feature type="transmembrane region" description="Helical" evidence="2">
    <location>
        <begin position="279"/>
        <end position="298"/>
    </location>
</feature>
<evidence type="ECO:0000256" key="2">
    <source>
        <dbReference type="SAM" id="Phobius"/>
    </source>
</evidence>
<evidence type="ECO:0000256" key="1">
    <source>
        <dbReference type="SAM" id="MobiDB-lite"/>
    </source>
</evidence>
<keyword evidence="2" id="KW-1133">Transmembrane helix</keyword>
<feature type="region of interest" description="Disordered" evidence="1">
    <location>
        <begin position="231"/>
        <end position="251"/>
    </location>
</feature>
<feature type="compositionally biased region" description="Low complexity" evidence="1">
    <location>
        <begin position="43"/>
        <end position="58"/>
    </location>
</feature>
<keyword evidence="2" id="KW-0472">Membrane</keyword>
<comment type="caution">
    <text evidence="3">The sequence shown here is derived from an EMBL/GenBank/DDBJ whole genome shotgun (WGS) entry which is preliminary data.</text>
</comment>
<organism evidence="3 4">
    <name type="scientific">Brachionus plicatilis</name>
    <name type="common">Marine rotifer</name>
    <name type="synonym">Brachionus muelleri</name>
    <dbReference type="NCBI Taxonomy" id="10195"/>
    <lineage>
        <taxon>Eukaryota</taxon>
        <taxon>Metazoa</taxon>
        <taxon>Spiralia</taxon>
        <taxon>Gnathifera</taxon>
        <taxon>Rotifera</taxon>
        <taxon>Eurotatoria</taxon>
        <taxon>Monogononta</taxon>
        <taxon>Pseudotrocha</taxon>
        <taxon>Ploima</taxon>
        <taxon>Brachionidae</taxon>
        <taxon>Brachionus</taxon>
    </lineage>
</organism>
<protein>
    <submittedName>
        <fullName evidence="3">Uncharacterized protein</fullName>
    </submittedName>
</protein>
<feature type="region of interest" description="Disordered" evidence="1">
    <location>
        <begin position="41"/>
        <end position="64"/>
    </location>
</feature>
<evidence type="ECO:0000313" key="4">
    <source>
        <dbReference type="Proteomes" id="UP000276133"/>
    </source>
</evidence>
<dbReference type="AlphaFoldDB" id="A0A3M7QRZ6"/>
<sequence>MERSESFNNLNPNQNNDNGSTTSNTAYNLISSINTNTTHIADSTTASGSSLTTSTSNSPNNDNQQQAYMDHLAQYNKIQNTLARGQFIDPRYANTSQLIDNQMNILPTQTQLAGQPTAAFLVQTPNGSALLIPPSNNFHTLNSFSLSRQNYLTTSPSVTSGTFRPESNQSQNVYQTIDAEKNGYLYPIDGAYDSGTTFTNTCSTRSKFKKSLQHQQQAHLAKLLENSHNNARSNSNGYFSSPTESSVSTRNRRHLNNSILERFKFGVSKKLEKKCSWKCLSFLFLIVILNLFLFTIYLTSE</sequence>
<keyword evidence="2" id="KW-0812">Transmembrane</keyword>
<dbReference type="Proteomes" id="UP000276133">
    <property type="component" value="Unassembled WGS sequence"/>
</dbReference>
<feature type="region of interest" description="Disordered" evidence="1">
    <location>
        <begin position="1"/>
        <end position="24"/>
    </location>
</feature>
<feature type="compositionally biased region" description="Low complexity" evidence="1">
    <location>
        <begin position="8"/>
        <end position="18"/>
    </location>
</feature>
<accession>A0A3M7QRZ6</accession>
<dbReference type="EMBL" id="REGN01005313">
    <property type="protein sequence ID" value="RNA13851.1"/>
    <property type="molecule type" value="Genomic_DNA"/>
</dbReference>
<keyword evidence="4" id="KW-1185">Reference proteome</keyword>
<proteinExistence type="predicted"/>
<evidence type="ECO:0000313" key="3">
    <source>
        <dbReference type="EMBL" id="RNA13851.1"/>
    </source>
</evidence>
<reference evidence="3 4" key="1">
    <citation type="journal article" date="2018" name="Sci. Rep.">
        <title>Genomic signatures of local adaptation to the degree of environmental predictability in rotifers.</title>
        <authorList>
            <person name="Franch-Gras L."/>
            <person name="Hahn C."/>
            <person name="Garcia-Roger E.M."/>
            <person name="Carmona M.J."/>
            <person name="Serra M."/>
            <person name="Gomez A."/>
        </authorList>
    </citation>
    <scope>NUCLEOTIDE SEQUENCE [LARGE SCALE GENOMIC DNA]</scope>
    <source>
        <strain evidence="3">HYR1</strain>
    </source>
</reference>
<gene>
    <name evidence="3" type="ORF">BpHYR1_026318</name>
</gene>
<feature type="compositionally biased region" description="Polar residues" evidence="1">
    <location>
        <begin position="231"/>
        <end position="249"/>
    </location>
</feature>